<keyword evidence="7" id="KW-0804">Transcription</keyword>
<feature type="region of interest" description="Disordered" evidence="11">
    <location>
        <begin position="19"/>
        <end position="106"/>
    </location>
</feature>
<gene>
    <name evidence="12" type="primary">SFR1</name>
</gene>
<evidence type="ECO:0000256" key="3">
    <source>
        <dbReference type="ARBA" id="ARBA00014688"/>
    </source>
</evidence>
<dbReference type="GO" id="GO:0003713">
    <property type="term" value="F:transcription coactivator activity"/>
    <property type="evidence" value="ECO:0007669"/>
    <property type="project" value="InterPro"/>
</dbReference>
<evidence type="ECO:0000256" key="2">
    <source>
        <dbReference type="ARBA" id="ARBA00008729"/>
    </source>
</evidence>
<dbReference type="GO" id="GO:0000724">
    <property type="term" value="P:double-strand break repair via homologous recombination"/>
    <property type="evidence" value="ECO:0007669"/>
    <property type="project" value="InterPro"/>
</dbReference>
<feature type="compositionally biased region" description="Polar residues" evidence="11">
    <location>
        <begin position="86"/>
        <end position="95"/>
    </location>
</feature>
<reference evidence="12" key="2">
    <citation type="submission" date="2016-06" db="EMBL/GenBank/DDBJ databases">
        <title>The genome of a short-lived fish provides insights into sex chromosome evolution and the genetic control of aging.</title>
        <authorList>
            <person name="Reichwald K."/>
            <person name="Felder M."/>
            <person name="Petzold A."/>
            <person name="Koch P."/>
            <person name="Groth M."/>
            <person name="Platzer M."/>
        </authorList>
    </citation>
    <scope>NUCLEOTIDE SEQUENCE</scope>
    <source>
        <tissue evidence="12">Brain</tissue>
    </source>
</reference>
<keyword evidence="9" id="KW-0539">Nucleus</keyword>
<accession>A0A1A7X9I1</accession>
<protein>
    <recommendedName>
        <fullName evidence="3">Swi5-dependent recombination DNA repair protein 1 homolog</fullName>
    </recommendedName>
    <alternativeName>
        <fullName evidence="10">Meiosis protein 5 homolog</fullName>
    </alternativeName>
</protein>
<keyword evidence="8" id="KW-0234">DNA repair</keyword>
<reference evidence="12" key="1">
    <citation type="submission" date="2016-05" db="EMBL/GenBank/DDBJ databases">
        <authorList>
            <person name="Lavstsen T."/>
            <person name="Jespersen J.S."/>
        </authorList>
    </citation>
    <scope>NUCLEOTIDE SEQUENCE</scope>
    <source>
        <tissue evidence="12">Brain</tissue>
    </source>
</reference>
<sequence>MEVTPTGDNLKSACCLSYNSAESSPSDEFRKEKHPKLSSSLRERLKRTRRSFTSPSSVAKRLCVDSGEQDQASAETGRDPPVPIHSNDSNRNNVKAGSERLSGPTLVSSGDVAQQLRKEVKEKTETLRRLKMVQMYRSKNDLAQLQTLIDKWRGCAQAALCELQSDVPVDGRKANLSELMDLFGLDDSILHFDRTEEDFTT</sequence>
<comment type="similarity">
    <text evidence="2">Belongs to the SFR1/MEI5 family.</text>
</comment>
<dbReference type="PANTHER" id="PTHR28643:SF1">
    <property type="entry name" value="SWI5-DEPENDENT RECOMBINATION DNA REPAIR PROTEIN 1 HOMOLOG"/>
    <property type="match status" value="1"/>
</dbReference>
<dbReference type="EMBL" id="HADW01013193">
    <property type="protein sequence ID" value="SBP14593.1"/>
    <property type="molecule type" value="Transcribed_RNA"/>
</dbReference>
<keyword evidence="5" id="KW-0805">Transcription regulation</keyword>
<evidence type="ECO:0000256" key="1">
    <source>
        <dbReference type="ARBA" id="ARBA00004123"/>
    </source>
</evidence>
<dbReference type="GO" id="GO:0032798">
    <property type="term" value="C:Swi5-Sfr1 complex"/>
    <property type="evidence" value="ECO:0007669"/>
    <property type="project" value="InterPro"/>
</dbReference>
<evidence type="ECO:0000256" key="4">
    <source>
        <dbReference type="ARBA" id="ARBA00022763"/>
    </source>
</evidence>
<dbReference type="InterPro" id="IPR042429">
    <property type="entry name" value="SFR1"/>
</dbReference>
<proteinExistence type="inferred from homology"/>
<evidence type="ECO:0000256" key="5">
    <source>
        <dbReference type="ARBA" id="ARBA00023015"/>
    </source>
</evidence>
<dbReference type="InterPro" id="IPR018468">
    <property type="entry name" value="SFR1/Mei5"/>
</dbReference>
<evidence type="ECO:0000256" key="10">
    <source>
        <dbReference type="ARBA" id="ARBA00033234"/>
    </source>
</evidence>
<name>A0A1A7X9I1_9TELE</name>
<comment type="subcellular location">
    <subcellularLocation>
        <location evidence="1">Nucleus</location>
    </subcellularLocation>
</comment>
<dbReference type="AlphaFoldDB" id="A0A1A7X9I1"/>
<dbReference type="Gene3D" id="6.10.140.1020">
    <property type="match status" value="1"/>
</dbReference>
<keyword evidence="4" id="KW-0227">DNA damage</keyword>
<evidence type="ECO:0000256" key="6">
    <source>
        <dbReference type="ARBA" id="ARBA00023054"/>
    </source>
</evidence>
<evidence type="ECO:0000256" key="8">
    <source>
        <dbReference type="ARBA" id="ARBA00023204"/>
    </source>
</evidence>
<evidence type="ECO:0000256" key="9">
    <source>
        <dbReference type="ARBA" id="ARBA00023242"/>
    </source>
</evidence>
<evidence type="ECO:0000256" key="11">
    <source>
        <dbReference type="SAM" id="MobiDB-lite"/>
    </source>
</evidence>
<evidence type="ECO:0000256" key="7">
    <source>
        <dbReference type="ARBA" id="ARBA00023163"/>
    </source>
</evidence>
<dbReference type="Pfam" id="PF10376">
    <property type="entry name" value="Mei5"/>
    <property type="match status" value="2"/>
</dbReference>
<keyword evidence="6" id="KW-0175">Coiled coil</keyword>
<organism evidence="12">
    <name type="scientific">Iconisemion striatum</name>
    <dbReference type="NCBI Taxonomy" id="60296"/>
    <lineage>
        <taxon>Eukaryota</taxon>
        <taxon>Metazoa</taxon>
        <taxon>Chordata</taxon>
        <taxon>Craniata</taxon>
        <taxon>Vertebrata</taxon>
        <taxon>Euteleostomi</taxon>
        <taxon>Actinopterygii</taxon>
        <taxon>Neopterygii</taxon>
        <taxon>Teleostei</taxon>
        <taxon>Neoteleostei</taxon>
        <taxon>Acanthomorphata</taxon>
        <taxon>Ovalentaria</taxon>
        <taxon>Atherinomorphae</taxon>
        <taxon>Cyprinodontiformes</taxon>
        <taxon>Nothobranchiidae</taxon>
        <taxon>Iconisemion</taxon>
    </lineage>
</organism>
<dbReference type="PANTHER" id="PTHR28643">
    <property type="entry name" value="SWI5-DEPENDENT RECOMBINATION DNA REPAIR PROTEIN 1 HOMOLOG"/>
    <property type="match status" value="1"/>
</dbReference>
<evidence type="ECO:0000313" key="12">
    <source>
        <dbReference type="EMBL" id="SBP14593.1"/>
    </source>
</evidence>